<dbReference type="AlphaFoldDB" id="A0AAU9IJF5"/>
<keyword evidence="3" id="KW-1185">Reference proteome</keyword>
<organism evidence="2 3">
    <name type="scientific">Blepharisma stoltei</name>
    <dbReference type="NCBI Taxonomy" id="1481888"/>
    <lineage>
        <taxon>Eukaryota</taxon>
        <taxon>Sar</taxon>
        <taxon>Alveolata</taxon>
        <taxon>Ciliophora</taxon>
        <taxon>Postciliodesmatophora</taxon>
        <taxon>Heterotrichea</taxon>
        <taxon>Heterotrichida</taxon>
        <taxon>Blepharismidae</taxon>
        <taxon>Blepharisma</taxon>
    </lineage>
</organism>
<protein>
    <submittedName>
        <fullName evidence="2">Uncharacterized protein</fullName>
    </submittedName>
</protein>
<proteinExistence type="predicted"/>
<name>A0AAU9IJF5_9CILI</name>
<sequence>MFSTGSYQPFPTRKDLMYLSTITPEDVPPKKKHWGSTSLTSLVTDDIEGAKPALKGYQYVNKPDFAYTAHDIEKAQPSKLHQALNKPNFNLNTKDIFKAYPNKAEFVTNRIGHNPLMPVYKLPSFETRPITPPKFVRDSIQITDIDGTKPEAYFKWQTRNSMNITDIDGARPKPDKKPKKPNFMDPRDINKGDVVEYGRNTNPLMPQYSVRDYEGKLVTIGEVEGSKPKVLINKSTSPHQRHLNTQDIDGAVPGTVGLGPIGKKDRNEYRQTTNTQDILGAQAGTLKKGITTLRSTHPLDPSYKWVTEDETLRNGQLTNYTVDHTKYWGYAETPRREDQLSRQSTLPPPTGLSKDSEFKVNARKFYANDEDDPNIGFSKNAEKFYSSSPNLKAGNIFLNAINPGSINRARPKFNEIDAETQSFQKNIDQFHGVSPSPPKSEDGGSEDKPLDPEFEYAASKFHNVKATPNTNERVFQKDASKFYEPMTGPAAYQFNLARKDIGRPGKPPQNPLDTVYKKNIAKFYGMTPPGSVDSRNQGQNVEKNSPRSIDGKSYNAESRNSVRSHDSRNPEVKNADSRSQISQ</sequence>
<reference evidence="2" key="1">
    <citation type="submission" date="2021-09" db="EMBL/GenBank/DDBJ databases">
        <authorList>
            <consortium name="AG Swart"/>
            <person name="Singh M."/>
            <person name="Singh A."/>
            <person name="Seah K."/>
            <person name="Emmerich C."/>
        </authorList>
    </citation>
    <scope>NUCLEOTIDE SEQUENCE</scope>
    <source>
        <strain evidence="2">ATCC30299</strain>
    </source>
</reference>
<evidence type="ECO:0000313" key="3">
    <source>
        <dbReference type="Proteomes" id="UP001162131"/>
    </source>
</evidence>
<feature type="region of interest" description="Disordered" evidence="1">
    <location>
        <begin position="164"/>
        <end position="194"/>
    </location>
</feature>
<dbReference type="PANTHER" id="PTHR38130:SF1">
    <property type="entry name" value="EF-HAND DOMAIN-CONTAINING PROTEIN"/>
    <property type="match status" value="1"/>
</dbReference>
<comment type="caution">
    <text evidence="2">The sequence shown here is derived from an EMBL/GenBank/DDBJ whole genome shotgun (WGS) entry which is preliminary data.</text>
</comment>
<accession>A0AAU9IJF5</accession>
<dbReference type="PANTHER" id="PTHR38130">
    <property type="entry name" value="EF-HAND DOMAIN-CONTAINING PROTEIN"/>
    <property type="match status" value="1"/>
</dbReference>
<gene>
    <name evidence="2" type="ORF">BSTOLATCC_MIC5555</name>
</gene>
<feature type="region of interest" description="Disordered" evidence="1">
    <location>
        <begin position="524"/>
        <end position="583"/>
    </location>
</feature>
<feature type="region of interest" description="Disordered" evidence="1">
    <location>
        <begin position="334"/>
        <end position="355"/>
    </location>
</feature>
<feature type="compositionally biased region" description="Basic and acidic residues" evidence="1">
    <location>
        <begin position="185"/>
        <end position="194"/>
    </location>
</feature>
<evidence type="ECO:0000313" key="2">
    <source>
        <dbReference type="EMBL" id="CAG9312313.1"/>
    </source>
</evidence>
<evidence type="ECO:0000256" key="1">
    <source>
        <dbReference type="SAM" id="MobiDB-lite"/>
    </source>
</evidence>
<feature type="compositionally biased region" description="Basic and acidic residues" evidence="1">
    <location>
        <begin position="439"/>
        <end position="451"/>
    </location>
</feature>
<feature type="compositionally biased region" description="Polar residues" evidence="1">
    <location>
        <begin position="533"/>
        <end position="547"/>
    </location>
</feature>
<dbReference type="Proteomes" id="UP001162131">
    <property type="component" value="Unassembled WGS sequence"/>
</dbReference>
<feature type="region of interest" description="Disordered" evidence="1">
    <location>
        <begin position="428"/>
        <end position="451"/>
    </location>
</feature>
<feature type="compositionally biased region" description="Basic and acidic residues" evidence="1">
    <location>
        <begin position="563"/>
        <end position="576"/>
    </location>
</feature>
<dbReference type="EMBL" id="CAJZBQ010000005">
    <property type="protein sequence ID" value="CAG9312313.1"/>
    <property type="molecule type" value="Genomic_DNA"/>
</dbReference>